<dbReference type="SUPFAM" id="SSF48208">
    <property type="entry name" value="Six-hairpin glycosidases"/>
    <property type="match status" value="1"/>
</dbReference>
<evidence type="ECO:0000259" key="5">
    <source>
        <dbReference type="Pfam" id="PF08531"/>
    </source>
</evidence>
<feature type="domain" description="Alpha-L-rhamnosidase six-hairpin glycosidase" evidence="6">
    <location>
        <begin position="314"/>
        <end position="660"/>
    </location>
</feature>
<comment type="caution">
    <text evidence="8">The sequence shown here is derived from an EMBL/GenBank/DDBJ whole genome shotgun (WGS) entry which is preliminary data.</text>
</comment>
<dbReference type="InterPro" id="IPR016007">
    <property type="entry name" value="Alpha_rhamnosid"/>
</dbReference>
<accession>A0A850DQZ3</accession>
<evidence type="ECO:0000256" key="2">
    <source>
        <dbReference type="ARBA" id="ARBA00012652"/>
    </source>
</evidence>
<evidence type="ECO:0000256" key="3">
    <source>
        <dbReference type="ARBA" id="ARBA00022801"/>
    </source>
</evidence>
<dbReference type="Gene3D" id="2.60.120.260">
    <property type="entry name" value="Galactose-binding domain-like"/>
    <property type="match status" value="2"/>
</dbReference>
<dbReference type="PROSITE" id="PS50007">
    <property type="entry name" value="PIPLC_X_DOMAIN"/>
    <property type="match status" value="1"/>
</dbReference>
<dbReference type="PIRSF" id="PIRSF010631">
    <property type="entry name" value="A-rhamnsds"/>
    <property type="match status" value="1"/>
</dbReference>
<sequence length="835" mass="90882">MTLDWRAPFITPSTDHSGEDTPASYFRKEIQLEAKPTRALLRVTAVGIVEPWLNGTRVGDEVLAPGWTSYRNRLIASTYDVTEDLHAGGNVIGAVVADGWALGRLGWDDRSQHFSDRRGLSVQLELTYADHTDTIVSDESWSIGNGATRSASIYDGETHDARLEPDGWNEPGFDDEAWSSAVLLDWAGPVEDPTSEPIRRVEELAPVAVLRTPSGRTVLDFGQEISGWVRLHGTVPEGREITLRHAEWMTGGEIDLETLRTAKATDVYTGNGRADQEWEPRFTFHGFRYVQVDGWEGDDLETAFRAVVVHTDMRRTGWLTTSDERLNRLHENVVWSMRDNFVGVPTDCPQRDERLGWTGDINAFAPTASFLYDVRGVLGSWLRDLALEQQEKGFVPWVVPDVLSNASTPTALWSDVAVSLPWTLYQHYGDAAILERSYASMTSFVRDVAGRLDEHATWSSGFQYGDWLDPDAPDDNPAGGKTDRHLVATAYFAKVAREMALAAEVIDAPDDAAEFAALADRVRAGFLREYVTPAGRLTNESATAYALAIVFDLLDPQQRAHAGDRLADVVAKSGYTISTGFAGTPLVTDALSGTGHLEEAYLLLTQERCPSFLYPVSMGATTIWERWDSVRPDGTINPSGMTSLNHYALGAVADWMHRTIGGLTATAPGYRSVRIAPLPGGGLTSASLVHDVVDGRIEVAWSLEDGRGRLAITLPDGTSAEVVPPLHAEGLVEHVEGGTHEWEYALAEDPTASVFTMDTPLSKLGASPTVWAPISEVFARHLPGIPIDATAPEAAGISLSTMLDFIPGDSSAMRADLEDVIAAVGGSTTKEAISA</sequence>
<evidence type="ECO:0000256" key="1">
    <source>
        <dbReference type="ARBA" id="ARBA00001445"/>
    </source>
</evidence>
<dbReference type="Pfam" id="PF17390">
    <property type="entry name" value="Bac_rhamnosid_C"/>
    <property type="match status" value="1"/>
</dbReference>
<dbReference type="EMBL" id="JABMCG010000087">
    <property type="protein sequence ID" value="NUU27371.1"/>
    <property type="molecule type" value="Genomic_DNA"/>
</dbReference>
<keyword evidence="3 8" id="KW-0378">Hydrolase</keyword>
<dbReference type="InterPro" id="IPR008902">
    <property type="entry name" value="Rhamnosid_concanavalin"/>
</dbReference>
<dbReference type="PANTHER" id="PTHR33307:SF6">
    <property type="entry name" value="ALPHA-RHAMNOSIDASE (EUROFUNG)-RELATED"/>
    <property type="match status" value="1"/>
</dbReference>
<evidence type="ECO:0000313" key="8">
    <source>
        <dbReference type="EMBL" id="NUU27371.1"/>
    </source>
</evidence>
<feature type="domain" description="Alpha-L-rhamnosidase concanavalin-like" evidence="4">
    <location>
        <begin position="211"/>
        <end position="310"/>
    </location>
</feature>
<organism evidence="8 9">
    <name type="scientific">Curtobacterium citreum</name>
    <dbReference type="NCBI Taxonomy" id="2036"/>
    <lineage>
        <taxon>Bacteria</taxon>
        <taxon>Bacillati</taxon>
        <taxon>Actinomycetota</taxon>
        <taxon>Actinomycetes</taxon>
        <taxon>Micrococcales</taxon>
        <taxon>Microbacteriaceae</taxon>
        <taxon>Curtobacterium</taxon>
    </lineage>
</organism>
<protein>
    <recommendedName>
        <fullName evidence="2">alpha-L-rhamnosidase</fullName>
        <ecNumber evidence="2">3.2.1.40</ecNumber>
    </recommendedName>
</protein>
<dbReference type="Pfam" id="PF08531">
    <property type="entry name" value="Bac_rhamnosid_N"/>
    <property type="match status" value="1"/>
</dbReference>
<dbReference type="Proteomes" id="UP000539146">
    <property type="component" value="Unassembled WGS sequence"/>
</dbReference>
<dbReference type="InterPro" id="IPR035398">
    <property type="entry name" value="Bac_rhamnosid_C"/>
</dbReference>
<dbReference type="GO" id="GO:0005975">
    <property type="term" value="P:carbohydrate metabolic process"/>
    <property type="evidence" value="ECO:0007669"/>
    <property type="project" value="InterPro"/>
</dbReference>
<reference evidence="8 9" key="1">
    <citation type="submission" date="2020-05" db="EMBL/GenBank/DDBJ databases">
        <title>Genome Sequencing of Type Strains.</title>
        <authorList>
            <person name="Lemaire J.F."/>
            <person name="Inderbitzin P."/>
            <person name="Gregorio O.A."/>
            <person name="Collins S.B."/>
            <person name="Wespe N."/>
            <person name="Knight-Connoni V."/>
        </authorList>
    </citation>
    <scope>NUCLEOTIDE SEQUENCE [LARGE SCALE GENOMIC DNA]</scope>
    <source>
        <strain evidence="8 9">DSM 20512</strain>
    </source>
</reference>
<dbReference type="Pfam" id="PF17389">
    <property type="entry name" value="Bac_rhamnosid6H"/>
    <property type="match status" value="1"/>
</dbReference>
<dbReference type="GO" id="GO:0030596">
    <property type="term" value="F:alpha-L-rhamnosidase activity"/>
    <property type="evidence" value="ECO:0007669"/>
    <property type="project" value="UniProtKB-EC"/>
</dbReference>
<evidence type="ECO:0000259" key="6">
    <source>
        <dbReference type="Pfam" id="PF17389"/>
    </source>
</evidence>
<dbReference type="Pfam" id="PF05592">
    <property type="entry name" value="Bac_rhamnosid"/>
    <property type="match status" value="1"/>
</dbReference>
<dbReference type="Gene3D" id="2.60.420.10">
    <property type="entry name" value="Maltose phosphorylase, domain 3"/>
    <property type="match status" value="1"/>
</dbReference>
<dbReference type="EC" id="3.2.1.40" evidence="2"/>
<dbReference type="PANTHER" id="PTHR33307">
    <property type="entry name" value="ALPHA-RHAMNOSIDASE (EUROFUNG)"/>
    <property type="match status" value="1"/>
</dbReference>
<name>A0A850DQZ3_9MICO</name>
<evidence type="ECO:0000259" key="7">
    <source>
        <dbReference type="Pfam" id="PF17390"/>
    </source>
</evidence>
<dbReference type="InterPro" id="IPR013737">
    <property type="entry name" value="Bac_rhamnosid_N"/>
</dbReference>
<gene>
    <name evidence="8" type="ORF">HP467_04485</name>
</gene>
<comment type="catalytic activity">
    <reaction evidence="1">
        <text>Hydrolysis of terminal non-reducing alpha-L-rhamnose residues in alpha-L-rhamnosides.</text>
        <dbReference type="EC" id="3.2.1.40"/>
    </reaction>
</comment>
<dbReference type="InterPro" id="IPR008928">
    <property type="entry name" value="6-hairpin_glycosidase_sf"/>
</dbReference>
<evidence type="ECO:0000313" key="9">
    <source>
        <dbReference type="Proteomes" id="UP000539146"/>
    </source>
</evidence>
<dbReference type="Gene3D" id="1.50.10.10">
    <property type="match status" value="1"/>
</dbReference>
<dbReference type="InterPro" id="IPR012341">
    <property type="entry name" value="6hp_glycosidase-like_sf"/>
</dbReference>
<dbReference type="InterPro" id="IPR035396">
    <property type="entry name" value="Bac_rhamnosid6H"/>
</dbReference>
<feature type="domain" description="Bacterial alpha-L-rhamnosidase N-terminal" evidence="5">
    <location>
        <begin position="35"/>
        <end position="202"/>
    </location>
</feature>
<evidence type="ECO:0000259" key="4">
    <source>
        <dbReference type="Pfam" id="PF05592"/>
    </source>
</evidence>
<feature type="domain" description="Alpha-L-rhamnosidase C-terminal" evidence="7">
    <location>
        <begin position="662"/>
        <end position="737"/>
    </location>
</feature>
<proteinExistence type="predicted"/>
<dbReference type="AlphaFoldDB" id="A0A850DQZ3"/>